<dbReference type="EMBL" id="FSRE01000001">
    <property type="protein sequence ID" value="SIN72700.1"/>
    <property type="molecule type" value="Genomic_DNA"/>
</dbReference>
<feature type="binding site" evidence="5 7">
    <location>
        <begin position="63"/>
        <end position="68"/>
    </location>
    <ligand>
        <name>FMN</name>
        <dbReference type="ChEBI" id="CHEBI:58210"/>
    </ligand>
</feature>
<dbReference type="InterPro" id="IPR019740">
    <property type="entry name" value="Pyridox_Oxase_CS"/>
</dbReference>
<feature type="domain" description="Pyridoxine 5'-phosphate oxidase dimerisation C-terminal" evidence="9">
    <location>
        <begin position="173"/>
        <end position="213"/>
    </location>
</feature>
<dbReference type="GO" id="GO:0008615">
    <property type="term" value="P:pyridoxine biosynthetic process"/>
    <property type="evidence" value="ECO:0007669"/>
    <property type="project" value="UniProtKB-UniRule"/>
</dbReference>
<dbReference type="RefSeq" id="WP_074200649.1">
    <property type="nucleotide sequence ID" value="NZ_FSRE01000001.1"/>
</dbReference>
<feature type="binding site" evidence="5 6">
    <location>
        <begin position="192"/>
        <end position="194"/>
    </location>
    <ligand>
        <name>substrate</name>
    </ligand>
</feature>
<dbReference type="InterPro" id="IPR000659">
    <property type="entry name" value="Pyridox_Oxase"/>
</dbReference>
<sequence length="213" mass="24807">MPNRDLHDQRRDYEGPALLREDLHADPIYQFSEWMEEAELSGILDPTAMTLATADTLGRPHARIVLLKQFGPEGFVFYTHGLSDKGRELALNPHAALLFYWDRLDRQVRIEGRVETLPRETVCAYFHQRPRDSQLSALISDQSQPVASREALENRLAAADAAYPDDVPCPRDWQSYRVIPERFEFWQGRPNRLHDRFVYQRKGGHWQIERLAP</sequence>
<organism evidence="10 11">
    <name type="scientific">Sulfurivirga caldicuralii</name>
    <dbReference type="NCBI Taxonomy" id="364032"/>
    <lineage>
        <taxon>Bacteria</taxon>
        <taxon>Pseudomonadati</taxon>
        <taxon>Pseudomonadota</taxon>
        <taxon>Gammaproteobacteria</taxon>
        <taxon>Thiotrichales</taxon>
        <taxon>Piscirickettsiaceae</taxon>
        <taxon>Sulfurivirga</taxon>
    </lineage>
</organism>
<comment type="function">
    <text evidence="5">Catalyzes the oxidation of either pyridoxine 5'-phosphate (PNP) or pyridoxamine 5'-phosphate (PMP) into pyridoxal 5'-phosphate (PLP).</text>
</comment>
<comment type="catalytic activity">
    <reaction evidence="5">
        <text>pyridoxine 5'-phosphate + O2 = pyridoxal 5'-phosphate + H2O2</text>
        <dbReference type="Rhea" id="RHEA:15149"/>
        <dbReference type="ChEBI" id="CHEBI:15379"/>
        <dbReference type="ChEBI" id="CHEBI:16240"/>
        <dbReference type="ChEBI" id="CHEBI:58589"/>
        <dbReference type="ChEBI" id="CHEBI:597326"/>
        <dbReference type="EC" id="1.4.3.5"/>
    </reaction>
</comment>
<feature type="binding site" evidence="5 7">
    <location>
        <position position="186"/>
    </location>
    <ligand>
        <name>FMN</name>
        <dbReference type="ChEBI" id="CHEBI:58210"/>
    </ligand>
</feature>
<feature type="binding site" evidence="5 6">
    <location>
        <position position="68"/>
    </location>
    <ligand>
        <name>substrate</name>
    </ligand>
</feature>
<comment type="catalytic activity">
    <reaction evidence="5">
        <text>pyridoxamine 5'-phosphate + O2 + H2O = pyridoxal 5'-phosphate + H2O2 + NH4(+)</text>
        <dbReference type="Rhea" id="RHEA:15817"/>
        <dbReference type="ChEBI" id="CHEBI:15377"/>
        <dbReference type="ChEBI" id="CHEBI:15379"/>
        <dbReference type="ChEBI" id="CHEBI:16240"/>
        <dbReference type="ChEBI" id="CHEBI:28938"/>
        <dbReference type="ChEBI" id="CHEBI:58451"/>
        <dbReference type="ChEBI" id="CHEBI:597326"/>
        <dbReference type="EC" id="1.4.3.5"/>
    </reaction>
</comment>
<evidence type="ECO:0000256" key="5">
    <source>
        <dbReference type="HAMAP-Rule" id="MF_01629"/>
    </source>
</evidence>
<protein>
    <recommendedName>
        <fullName evidence="5">Pyridoxine/pyridoxamine 5'-phosphate oxidase</fullName>
        <ecNumber evidence="5">1.4.3.5</ecNumber>
    </recommendedName>
    <alternativeName>
        <fullName evidence="5">PNP/PMP oxidase</fullName>
        <shortName evidence="5">PNPOx</shortName>
    </alternativeName>
    <alternativeName>
        <fullName evidence="5">Pyridoxal 5'-phosphate synthase</fullName>
    </alternativeName>
</protein>
<evidence type="ECO:0000256" key="4">
    <source>
        <dbReference type="ARBA" id="ARBA00023002"/>
    </source>
</evidence>
<feature type="binding site" evidence="5 6">
    <location>
        <position position="133"/>
    </location>
    <ligand>
        <name>substrate</name>
    </ligand>
</feature>
<feature type="binding site" evidence="5 6">
    <location>
        <position position="125"/>
    </location>
    <ligand>
        <name>substrate</name>
    </ligand>
</feature>
<dbReference type="GO" id="GO:0010181">
    <property type="term" value="F:FMN binding"/>
    <property type="evidence" value="ECO:0007669"/>
    <property type="project" value="UniProtKB-UniRule"/>
</dbReference>
<evidence type="ECO:0000256" key="6">
    <source>
        <dbReference type="PIRSR" id="PIRSR000190-1"/>
    </source>
</evidence>
<feature type="binding site" evidence="6">
    <location>
        <begin position="10"/>
        <end position="13"/>
    </location>
    <ligand>
        <name>substrate</name>
    </ligand>
</feature>
<keyword evidence="2 5" id="KW-0285">Flavoprotein</keyword>
<feature type="binding site" evidence="5 6">
    <location>
        <position position="129"/>
    </location>
    <ligand>
        <name>substrate</name>
    </ligand>
</feature>
<dbReference type="Gene3D" id="2.30.110.10">
    <property type="entry name" value="Electron Transport, Fmn-binding Protein, Chain A"/>
    <property type="match status" value="1"/>
</dbReference>
<comment type="pathway">
    <text evidence="5">Cofactor metabolism; pyridoxal 5'-phosphate salvage; pyridoxal 5'-phosphate from pyridoxamine 5'-phosphate: step 1/1.</text>
</comment>
<dbReference type="InterPro" id="IPR012349">
    <property type="entry name" value="Split_barrel_FMN-bd"/>
</dbReference>
<comment type="subunit">
    <text evidence="5">Homodimer.</text>
</comment>
<dbReference type="Pfam" id="PF01243">
    <property type="entry name" value="PNPOx_N"/>
    <property type="match status" value="1"/>
</dbReference>
<feature type="binding site" evidence="5 7">
    <location>
        <position position="107"/>
    </location>
    <ligand>
        <name>FMN</name>
        <dbReference type="ChEBI" id="CHEBI:58210"/>
    </ligand>
</feature>
<dbReference type="OrthoDB" id="9780392at2"/>
<comment type="caution">
    <text evidence="5">Lacks conserved residue(s) required for the propagation of feature annotation.</text>
</comment>
<dbReference type="GO" id="GO:0004733">
    <property type="term" value="F:pyridoxamine phosphate oxidase activity"/>
    <property type="evidence" value="ECO:0007669"/>
    <property type="project" value="UniProtKB-UniRule"/>
</dbReference>
<feature type="binding site" evidence="5 7">
    <location>
        <begin position="142"/>
        <end position="143"/>
    </location>
    <ligand>
        <name>FMN</name>
        <dbReference type="ChEBI" id="CHEBI:58210"/>
    </ligand>
</feature>
<dbReference type="SUPFAM" id="SSF50475">
    <property type="entry name" value="FMN-binding split barrel"/>
    <property type="match status" value="1"/>
</dbReference>
<dbReference type="PIRSF" id="PIRSF000190">
    <property type="entry name" value="Pyd_amn-ph_oxd"/>
    <property type="match status" value="1"/>
</dbReference>
<dbReference type="NCBIfam" id="TIGR00558">
    <property type="entry name" value="pdxH"/>
    <property type="match status" value="1"/>
</dbReference>
<comment type="pathway">
    <text evidence="5">Cofactor metabolism; pyridoxal 5'-phosphate salvage; pyridoxal 5'-phosphate from pyridoxine 5'-phosphate: step 1/1.</text>
</comment>
<evidence type="ECO:0000256" key="2">
    <source>
        <dbReference type="ARBA" id="ARBA00022630"/>
    </source>
</evidence>
<dbReference type="InterPro" id="IPR011576">
    <property type="entry name" value="Pyridox_Oxase_N"/>
</dbReference>
<gene>
    <name evidence="5" type="primary">pdxH</name>
    <name evidence="10" type="ORF">SAMN05443662_0327</name>
</gene>
<dbReference type="UniPathway" id="UPA01068">
    <property type="reaction ID" value="UER00304"/>
</dbReference>
<dbReference type="NCBIfam" id="NF004231">
    <property type="entry name" value="PRK05679.1"/>
    <property type="match status" value="1"/>
</dbReference>
<evidence type="ECO:0000259" key="8">
    <source>
        <dbReference type="Pfam" id="PF01243"/>
    </source>
</evidence>
<dbReference type="PANTHER" id="PTHR10851">
    <property type="entry name" value="PYRIDOXINE-5-PHOSPHATE OXIDASE"/>
    <property type="match status" value="1"/>
</dbReference>
<dbReference type="PROSITE" id="PS01064">
    <property type="entry name" value="PYRIDOX_OXIDASE"/>
    <property type="match status" value="1"/>
</dbReference>
<keyword evidence="11" id="KW-1185">Reference proteome</keyword>
<dbReference type="PANTHER" id="PTHR10851:SF0">
    <property type="entry name" value="PYRIDOXINE-5'-PHOSPHATE OXIDASE"/>
    <property type="match status" value="1"/>
</dbReference>
<keyword evidence="5" id="KW-0664">Pyridoxine biosynthesis</keyword>
<evidence type="ECO:0000259" key="9">
    <source>
        <dbReference type="Pfam" id="PF10590"/>
    </source>
</evidence>
<keyword evidence="3 5" id="KW-0288">FMN</keyword>
<evidence type="ECO:0000313" key="11">
    <source>
        <dbReference type="Proteomes" id="UP000198461"/>
    </source>
</evidence>
<dbReference type="EC" id="1.4.3.5" evidence="5"/>
<dbReference type="STRING" id="364032.SAMN05443662_0327"/>
<evidence type="ECO:0000256" key="1">
    <source>
        <dbReference type="ARBA" id="ARBA00007301"/>
    </source>
</evidence>
<evidence type="ECO:0000256" key="3">
    <source>
        <dbReference type="ARBA" id="ARBA00022643"/>
    </source>
</evidence>
<keyword evidence="4 5" id="KW-0560">Oxidoreductase</keyword>
<feature type="binding site" evidence="5 7">
    <location>
        <position position="196"/>
    </location>
    <ligand>
        <name>FMN</name>
        <dbReference type="ChEBI" id="CHEBI:58210"/>
    </ligand>
</feature>
<feature type="binding site" evidence="5 7">
    <location>
        <begin position="78"/>
        <end position="79"/>
    </location>
    <ligand>
        <name>FMN</name>
        <dbReference type="ChEBI" id="CHEBI:58210"/>
    </ligand>
</feature>
<dbReference type="InterPro" id="IPR019576">
    <property type="entry name" value="Pyridoxamine_oxidase_dimer_C"/>
</dbReference>
<evidence type="ECO:0000256" key="7">
    <source>
        <dbReference type="PIRSR" id="PIRSR000190-2"/>
    </source>
</evidence>
<comment type="cofactor">
    <cofactor evidence="5 7">
        <name>FMN</name>
        <dbReference type="ChEBI" id="CHEBI:58210"/>
    </cofactor>
    <text evidence="5 7">Binds 1 FMN per subunit.</text>
</comment>
<dbReference type="Proteomes" id="UP000198461">
    <property type="component" value="Unassembled WGS sequence"/>
</dbReference>
<comment type="similarity">
    <text evidence="1 5">Belongs to the pyridoxamine 5'-phosphate oxidase family.</text>
</comment>
<dbReference type="Pfam" id="PF10590">
    <property type="entry name" value="PNP_phzG_C"/>
    <property type="match status" value="1"/>
</dbReference>
<feature type="domain" description="Pyridoxamine 5'-phosphate oxidase N-terminal" evidence="8">
    <location>
        <begin position="40"/>
        <end position="155"/>
    </location>
</feature>
<reference evidence="10 11" key="1">
    <citation type="submission" date="2016-11" db="EMBL/GenBank/DDBJ databases">
        <authorList>
            <person name="Jaros S."/>
            <person name="Januszkiewicz K."/>
            <person name="Wedrychowicz H."/>
        </authorList>
    </citation>
    <scope>NUCLEOTIDE SEQUENCE [LARGE SCALE GENOMIC DNA]</scope>
    <source>
        <strain evidence="10 11">DSM 17737</strain>
    </source>
</reference>
<dbReference type="HAMAP" id="MF_01629">
    <property type="entry name" value="PdxH"/>
    <property type="match status" value="1"/>
</dbReference>
<dbReference type="AlphaFoldDB" id="A0A1N6DPM2"/>
<feature type="binding site" evidence="5 7">
    <location>
        <position position="85"/>
    </location>
    <ligand>
        <name>FMN</name>
        <dbReference type="ChEBI" id="CHEBI:58210"/>
    </ligand>
</feature>
<evidence type="ECO:0000313" key="10">
    <source>
        <dbReference type="EMBL" id="SIN72700.1"/>
    </source>
</evidence>
<accession>A0A1N6DPM2</accession>
<name>A0A1N6DPM2_9GAMM</name>
<proteinExistence type="inferred from homology"/>